<feature type="signal peptide" evidence="1">
    <location>
        <begin position="1"/>
        <end position="20"/>
    </location>
</feature>
<dbReference type="RefSeq" id="WP_200393827.1">
    <property type="nucleotide sequence ID" value="NZ_CP066831.1"/>
</dbReference>
<keyword evidence="1" id="KW-0732">Signal</keyword>
<dbReference type="KEGG" id="slf:JEQ17_03725"/>
<organism evidence="2 3">
    <name type="scientific">Streptomyces liliifuscus</name>
    <dbReference type="NCBI Taxonomy" id="2797636"/>
    <lineage>
        <taxon>Bacteria</taxon>
        <taxon>Bacillati</taxon>
        <taxon>Actinomycetota</taxon>
        <taxon>Actinomycetes</taxon>
        <taxon>Kitasatosporales</taxon>
        <taxon>Streptomycetaceae</taxon>
        <taxon>Streptomyces</taxon>
    </lineage>
</organism>
<dbReference type="PROSITE" id="PS51257">
    <property type="entry name" value="PROKAR_LIPOPROTEIN"/>
    <property type="match status" value="1"/>
</dbReference>
<dbReference type="AlphaFoldDB" id="A0A7T7KU68"/>
<evidence type="ECO:0000313" key="2">
    <source>
        <dbReference type="EMBL" id="QQM38661.1"/>
    </source>
</evidence>
<name>A0A7T7KU68_9ACTN</name>
<sequence>MRAGTGLRSLIPLLVCGVMAAAAGCGGSTDEQGGESLELEAKWHDRISEAVNAKPDGCTAGVGSACETHAAAVHAITERLHKEVEALPDKDRYQATLDGTTAIDEQYDQYFTQLCATVPETTVDAATTQKFNTCSGLYTSIITGAGDLRNNLRPSE</sequence>
<gene>
    <name evidence="2" type="ORF">JEQ17_03725</name>
</gene>
<feature type="chain" id="PRO_5032307502" description="Lipoprotein" evidence="1">
    <location>
        <begin position="21"/>
        <end position="156"/>
    </location>
</feature>
<protein>
    <recommendedName>
        <fullName evidence="4">Lipoprotein</fullName>
    </recommendedName>
</protein>
<reference evidence="2 3" key="1">
    <citation type="submission" date="2020-12" db="EMBL/GenBank/DDBJ databases">
        <title>A novel species.</title>
        <authorList>
            <person name="Li K."/>
        </authorList>
    </citation>
    <scope>NUCLEOTIDE SEQUENCE [LARGE SCALE GENOMIC DNA]</scope>
    <source>
        <strain evidence="2 3">ZYC-3</strain>
    </source>
</reference>
<proteinExistence type="predicted"/>
<keyword evidence="3" id="KW-1185">Reference proteome</keyword>
<dbReference type="EMBL" id="CP066831">
    <property type="protein sequence ID" value="QQM38661.1"/>
    <property type="molecule type" value="Genomic_DNA"/>
</dbReference>
<evidence type="ECO:0000313" key="3">
    <source>
        <dbReference type="Proteomes" id="UP000595636"/>
    </source>
</evidence>
<evidence type="ECO:0008006" key="4">
    <source>
        <dbReference type="Google" id="ProtNLM"/>
    </source>
</evidence>
<evidence type="ECO:0000256" key="1">
    <source>
        <dbReference type="SAM" id="SignalP"/>
    </source>
</evidence>
<dbReference type="Proteomes" id="UP000595636">
    <property type="component" value="Chromosome"/>
</dbReference>
<accession>A0A7T7KU68</accession>